<evidence type="ECO:0000256" key="1">
    <source>
        <dbReference type="ARBA" id="ARBA00004651"/>
    </source>
</evidence>
<dbReference type="AlphaFoldDB" id="A0A8S9TC46"/>
<evidence type="ECO:0000313" key="9">
    <source>
        <dbReference type="EMBL" id="KAF3889019.1"/>
    </source>
</evidence>
<reference evidence="9" key="2">
    <citation type="submission" date="2019-11" db="EMBL/GenBank/DDBJ databases">
        <title>Improved Assembly of Tolypothrix boutellei genome.</title>
        <authorList>
            <person name="Sarangi A.N."/>
            <person name="Mukherjee M."/>
            <person name="Ghosh S."/>
            <person name="Singh D."/>
            <person name="Das A."/>
            <person name="Kant S."/>
            <person name="Prusty A."/>
            <person name="Tripathy S."/>
        </authorList>
    </citation>
    <scope>NUCLEOTIDE SEQUENCE</scope>
    <source>
        <strain evidence="9">VB521301</strain>
    </source>
</reference>
<organism evidence="9 10">
    <name type="scientific">Tolypothrix bouteillei VB521301</name>
    <dbReference type="NCBI Taxonomy" id="1479485"/>
    <lineage>
        <taxon>Bacteria</taxon>
        <taxon>Bacillati</taxon>
        <taxon>Cyanobacteriota</taxon>
        <taxon>Cyanophyceae</taxon>
        <taxon>Nostocales</taxon>
        <taxon>Tolypothrichaceae</taxon>
        <taxon>Tolypothrix</taxon>
    </lineage>
</organism>
<dbReference type="RefSeq" id="WP_038075904.1">
    <property type="nucleotide sequence ID" value="NZ_JHEG04000001.1"/>
</dbReference>
<evidence type="ECO:0000256" key="5">
    <source>
        <dbReference type="ARBA" id="ARBA00022989"/>
    </source>
</evidence>
<reference evidence="9" key="1">
    <citation type="journal article" date="2015" name="Genome Announc.">
        <title>Draft Genome Sequence of Tolypothrix boutellei Strain VB521301.</title>
        <authorList>
            <person name="Chandrababunaidu M.M."/>
            <person name="Singh D."/>
            <person name="Sen D."/>
            <person name="Bhan S."/>
            <person name="Das S."/>
            <person name="Gupta A."/>
            <person name="Adhikary S.P."/>
            <person name="Tripathy S."/>
        </authorList>
    </citation>
    <scope>NUCLEOTIDE SEQUENCE</scope>
    <source>
        <strain evidence="9">VB521301</strain>
    </source>
</reference>
<keyword evidence="5 7" id="KW-1133">Transmembrane helix</keyword>
<comment type="subcellular location">
    <subcellularLocation>
        <location evidence="1">Cell membrane</location>
        <topology evidence="1">Multi-pass membrane protein</topology>
    </subcellularLocation>
</comment>
<comment type="similarity">
    <text evidence="2">Belongs to the acyltransferase 3 family.</text>
</comment>
<feature type="transmembrane region" description="Helical" evidence="7">
    <location>
        <begin position="154"/>
        <end position="173"/>
    </location>
</feature>
<evidence type="ECO:0000256" key="3">
    <source>
        <dbReference type="ARBA" id="ARBA00022475"/>
    </source>
</evidence>
<evidence type="ECO:0000259" key="8">
    <source>
        <dbReference type="Pfam" id="PF01757"/>
    </source>
</evidence>
<dbReference type="Pfam" id="PF01757">
    <property type="entry name" value="Acyl_transf_3"/>
    <property type="match status" value="1"/>
</dbReference>
<accession>A0A8S9TC46</accession>
<keyword evidence="9" id="KW-0012">Acyltransferase</keyword>
<keyword evidence="4 7" id="KW-0812">Transmembrane</keyword>
<protein>
    <submittedName>
        <fullName evidence="9">Acyltransferase</fullName>
    </submittedName>
</protein>
<keyword evidence="10" id="KW-1185">Reference proteome</keyword>
<dbReference type="GO" id="GO:0016413">
    <property type="term" value="F:O-acetyltransferase activity"/>
    <property type="evidence" value="ECO:0007669"/>
    <property type="project" value="TreeGrafter"/>
</dbReference>
<keyword evidence="9" id="KW-0808">Transferase</keyword>
<evidence type="ECO:0000256" key="7">
    <source>
        <dbReference type="SAM" id="Phobius"/>
    </source>
</evidence>
<feature type="transmembrane region" description="Helical" evidence="7">
    <location>
        <begin position="107"/>
        <end position="128"/>
    </location>
</feature>
<feature type="transmembrane region" description="Helical" evidence="7">
    <location>
        <begin position="235"/>
        <end position="253"/>
    </location>
</feature>
<sequence>MLLLQNFWESYSHRPKKHIYKETFMKPERNNSLDRLKALSIIFVLIWHLQPIKFIIDSNSHTLLVVIARIFLDLQLQLCLIAVPLFYIISLYLFFQKPELQSLKKRLIRLIKIYLVWSIFQNIFYMIISQELPTWSWDIITGIQPSLPLVGDSVFYFLFNLIILLIFAFLYQIQSKKLKLIVSLTLVGFSLFYFEALYFFNSNLPYHWLLNFLIYIPIAFYLVNHPEKILKFKGCYLIAYVLFSLHDIYLRIYNQIPSIYGRVSIVCGALSIFCYIYSPQNNQKNLLVEKIAKYSLGLFALHKYWQYLFVLLLQKYKIAMMIGIFGIPLNIIFLVESIFVIFFTTLSIYLLKSTPFKQLVT</sequence>
<dbReference type="PANTHER" id="PTHR40074:SF2">
    <property type="entry name" value="O-ACETYLTRANSFERASE WECH"/>
    <property type="match status" value="1"/>
</dbReference>
<proteinExistence type="inferred from homology"/>
<gene>
    <name evidence="9" type="ORF">DA73_0400028720</name>
</gene>
<dbReference type="Proteomes" id="UP000029738">
    <property type="component" value="Unassembled WGS sequence"/>
</dbReference>
<name>A0A8S9TC46_9CYAN</name>
<evidence type="ECO:0000256" key="6">
    <source>
        <dbReference type="ARBA" id="ARBA00023136"/>
    </source>
</evidence>
<feature type="transmembrane region" description="Helical" evidence="7">
    <location>
        <begin position="180"/>
        <end position="200"/>
    </location>
</feature>
<keyword evidence="6 7" id="KW-0472">Membrane</keyword>
<dbReference type="GO" id="GO:0005886">
    <property type="term" value="C:plasma membrane"/>
    <property type="evidence" value="ECO:0007669"/>
    <property type="project" value="UniProtKB-SubCell"/>
</dbReference>
<dbReference type="GO" id="GO:0009246">
    <property type="term" value="P:enterobacterial common antigen biosynthetic process"/>
    <property type="evidence" value="ECO:0007669"/>
    <property type="project" value="TreeGrafter"/>
</dbReference>
<dbReference type="PANTHER" id="PTHR40074">
    <property type="entry name" value="O-ACETYLTRANSFERASE WECH"/>
    <property type="match status" value="1"/>
</dbReference>
<feature type="transmembrane region" description="Helical" evidence="7">
    <location>
        <begin position="206"/>
        <end position="223"/>
    </location>
</feature>
<dbReference type="EMBL" id="JHEG04000001">
    <property type="protein sequence ID" value="KAF3889019.1"/>
    <property type="molecule type" value="Genomic_DNA"/>
</dbReference>
<evidence type="ECO:0000256" key="2">
    <source>
        <dbReference type="ARBA" id="ARBA00007400"/>
    </source>
</evidence>
<evidence type="ECO:0000256" key="4">
    <source>
        <dbReference type="ARBA" id="ARBA00022692"/>
    </source>
</evidence>
<evidence type="ECO:0000313" key="10">
    <source>
        <dbReference type="Proteomes" id="UP000029738"/>
    </source>
</evidence>
<feature type="transmembrane region" description="Helical" evidence="7">
    <location>
        <begin position="74"/>
        <end position="95"/>
    </location>
</feature>
<feature type="transmembrane region" description="Helical" evidence="7">
    <location>
        <begin position="259"/>
        <end position="279"/>
    </location>
</feature>
<keyword evidence="3" id="KW-1003">Cell membrane</keyword>
<dbReference type="InterPro" id="IPR002656">
    <property type="entry name" value="Acyl_transf_3_dom"/>
</dbReference>
<feature type="transmembrane region" description="Helical" evidence="7">
    <location>
        <begin position="318"/>
        <end position="351"/>
    </location>
</feature>
<feature type="domain" description="Acyltransferase 3" evidence="8">
    <location>
        <begin position="30"/>
        <end position="350"/>
    </location>
</feature>
<comment type="caution">
    <text evidence="9">The sequence shown here is derived from an EMBL/GenBank/DDBJ whole genome shotgun (WGS) entry which is preliminary data.</text>
</comment>